<sequence length="260" mass="29316">MKPSTGSIKILNKDMILLDLSQSILNNKTSSELKEILSSIPSNINALDLSWNFFYLRSSKELKKAFKTIPINITSLTLSWNNFATQTGIEVADILSALPKHINTLFISGACNKVGNDLLLVLTAIPPSIKSLRLEKLEKDDLHKVSEENLAPLKGSLPHIQTIQLSYIEIQQMSPRQRQLIKEMLPKIKEVILLDDQGNKIVNPDSTLNIRYKWELGDKKSLPTLLSWAAFYIVKTKIELKGVPQDSKEHVNNIPNNFFS</sequence>
<dbReference type="SUPFAM" id="SSF52047">
    <property type="entry name" value="RNI-like"/>
    <property type="match status" value="1"/>
</dbReference>
<dbReference type="Gene3D" id="3.80.10.10">
    <property type="entry name" value="Ribonuclease Inhibitor"/>
    <property type="match status" value="1"/>
</dbReference>
<keyword evidence="2" id="KW-1185">Reference proteome</keyword>
<organism evidence="1 2">
    <name type="scientific">Legionella busanensis</name>
    <dbReference type="NCBI Taxonomy" id="190655"/>
    <lineage>
        <taxon>Bacteria</taxon>
        <taxon>Pseudomonadati</taxon>
        <taxon>Pseudomonadota</taxon>
        <taxon>Gammaproteobacteria</taxon>
        <taxon>Legionellales</taxon>
        <taxon>Legionellaceae</taxon>
        <taxon>Legionella</taxon>
    </lineage>
</organism>
<dbReference type="InterPro" id="IPR032675">
    <property type="entry name" value="LRR_dom_sf"/>
</dbReference>
<reference evidence="1 2" key="1">
    <citation type="submission" date="2018-06" db="EMBL/GenBank/DDBJ databases">
        <authorList>
            <consortium name="Pathogen Informatics"/>
            <person name="Doyle S."/>
        </authorList>
    </citation>
    <scope>NUCLEOTIDE SEQUENCE [LARGE SCALE GENOMIC DNA]</scope>
    <source>
        <strain evidence="1 2">NCTC13316</strain>
    </source>
</reference>
<dbReference type="RefSeq" id="WP_115332731.1">
    <property type="nucleotide sequence ID" value="NZ_CAAAHP010000010.1"/>
</dbReference>
<accession>A0A378KHS7</accession>
<dbReference type="Proteomes" id="UP000254794">
    <property type="component" value="Unassembled WGS sequence"/>
</dbReference>
<dbReference type="OrthoDB" id="5652424at2"/>
<evidence type="ECO:0000313" key="1">
    <source>
        <dbReference type="EMBL" id="STX81334.1"/>
    </source>
</evidence>
<dbReference type="AlphaFoldDB" id="A0A378KHS7"/>
<proteinExistence type="predicted"/>
<gene>
    <name evidence="1" type="ORF">NCTC13316_03203</name>
</gene>
<evidence type="ECO:0000313" key="2">
    <source>
        <dbReference type="Proteomes" id="UP000254794"/>
    </source>
</evidence>
<dbReference type="EMBL" id="UGOD01000003">
    <property type="protein sequence ID" value="STX81334.1"/>
    <property type="molecule type" value="Genomic_DNA"/>
</dbReference>
<protein>
    <submittedName>
        <fullName evidence="1">Leucine-rich repeat-containing protein (Substrate of the Dot/Icm secretion system)</fullName>
    </submittedName>
</protein>
<name>A0A378KHS7_9GAMM</name>